<reference evidence="6 7" key="1">
    <citation type="submission" date="2012-12" db="EMBL/GenBank/DDBJ databases">
        <title>Genome Assembly of Photobacterium sp. AK15.</title>
        <authorList>
            <person name="Khatri I."/>
            <person name="Vaidya B."/>
            <person name="Srinivas T.N.R."/>
            <person name="Subramanian S."/>
            <person name="Pinnaka A."/>
        </authorList>
    </citation>
    <scope>NUCLEOTIDE SEQUENCE [LARGE SCALE GENOMIC DNA]</scope>
    <source>
        <strain evidence="6 7">AK15</strain>
    </source>
</reference>
<evidence type="ECO:0000256" key="2">
    <source>
        <dbReference type="ARBA" id="ARBA00022692"/>
    </source>
</evidence>
<dbReference type="AlphaFoldDB" id="L8JE75"/>
<evidence type="ECO:0000256" key="3">
    <source>
        <dbReference type="ARBA" id="ARBA00022989"/>
    </source>
</evidence>
<sequence>MKKVKIEELHRDHQPEAIRERLQQSPKSQNISDAVLGGIDGCVTTFAVVSGAVGAGFPAGVALILGFANLVADGFSMAISNYESNKAQQEYADSLRQMEEFHIDEVPDGEREEIRQIFRQKGFDGEILEAIVETLTDDKKLWVETMLTEEHGIHKTLTNPWVSAGVTFAAFVVIGTVPLLPFLMMSLPLSQQFFISAGLAALMFFLIGVLKSLVFGQPAIMAGLRTLLTGGAAAGLAYLTGYILREIVGVAGL</sequence>
<evidence type="ECO:0000256" key="1">
    <source>
        <dbReference type="ARBA" id="ARBA00004127"/>
    </source>
</evidence>
<dbReference type="PATRIC" id="fig|1056511.3.peg.2382"/>
<dbReference type="GO" id="GO:0030026">
    <property type="term" value="P:intracellular manganese ion homeostasis"/>
    <property type="evidence" value="ECO:0007669"/>
    <property type="project" value="InterPro"/>
</dbReference>
<proteinExistence type="predicted"/>
<dbReference type="PANTHER" id="PTHR31851">
    <property type="entry name" value="FE(2+)/MN(2+) TRANSPORTER PCL1"/>
    <property type="match status" value="1"/>
</dbReference>
<dbReference type="EMBL" id="AMZO01000016">
    <property type="protein sequence ID" value="ELR65804.1"/>
    <property type="molecule type" value="Genomic_DNA"/>
</dbReference>
<dbReference type="Proteomes" id="UP000011134">
    <property type="component" value="Unassembled WGS sequence"/>
</dbReference>
<keyword evidence="7" id="KW-1185">Reference proteome</keyword>
<protein>
    <recommendedName>
        <fullName evidence="8">Integral membrane protein</fullName>
    </recommendedName>
</protein>
<feature type="transmembrane region" description="Helical" evidence="5">
    <location>
        <begin position="161"/>
        <end position="187"/>
    </location>
</feature>
<keyword evidence="3 5" id="KW-1133">Transmembrane helix</keyword>
<evidence type="ECO:0000313" key="7">
    <source>
        <dbReference type="Proteomes" id="UP000011134"/>
    </source>
</evidence>
<dbReference type="RefSeq" id="WP_007465871.1">
    <property type="nucleotide sequence ID" value="NZ_AMZO01000016.1"/>
</dbReference>
<gene>
    <name evidence="6" type="ORF">C942_00890</name>
</gene>
<dbReference type="InterPro" id="IPR008217">
    <property type="entry name" value="Ccc1_fam"/>
</dbReference>
<name>L8JE75_9GAMM</name>
<evidence type="ECO:0000256" key="5">
    <source>
        <dbReference type="SAM" id="Phobius"/>
    </source>
</evidence>
<feature type="transmembrane region" description="Helical" evidence="5">
    <location>
        <begin position="193"/>
        <end position="214"/>
    </location>
</feature>
<dbReference type="GO" id="GO:0012505">
    <property type="term" value="C:endomembrane system"/>
    <property type="evidence" value="ECO:0007669"/>
    <property type="project" value="UniProtKB-SubCell"/>
</dbReference>
<evidence type="ECO:0000256" key="4">
    <source>
        <dbReference type="ARBA" id="ARBA00023136"/>
    </source>
</evidence>
<dbReference type="Pfam" id="PF01988">
    <property type="entry name" value="VIT1"/>
    <property type="match status" value="1"/>
</dbReference>
<keyword evidence="2 5" id="KW-0812">Transmembrane</keyword>
<accession>L8JE75</accession>
<dbReference type="GO" id="GO:0005384">
    <property type="term" value="F:manganese ion transmembrane transporter activity"/>
    <property type="evidence" value="ECO:0007669"/>
    <property type="project" value="InterPro"/>
</dbReference>
<keyword evidence="4 5" id="KW-0472">Membrane</keyword>
<feature type="transmembrane region" description="Helical" evidence="5">
    <location>
        <begin position="226"/>
        <end position="244"/>
    </location>
</feature>
<organism evidence="6 7">
    <name type="scientific">Photobacterium marinum</name>
    <dbReference type="NCBI Taxonomy" id="1056511"/>
    <lineage>
        <taxon>Bacteria</taxon>
        <taxon>Pseudomonadati</taxon>
        <taxon>Pseudomonadota</taxon>
        <taxon>Gammaproteobacteria</taxon>
        <taxon>Vibrionales</taxon>
        <taxon>Vibrionaceae</taxon>
        <taxon>Photobacterium</taxon>
    </lineage>
</organism>
<evidence type="ECO:0008006" key="8">
    <source>
        <dbReference type="Google" id="ProtNLM"/>
    </source>
</evidence>
<dbReference type="OrthoDB" id="5506246at2"/>
<comment type="caution">
    <text evidence="6">The sequence shown here is derived from an EMBL/GenBank/DDBJ whole genome shotgun (WGS) entry which is preliminary data.</text>
</comment>
<evidence type="ECO:0000313" key="6">
    <source>
        <dbReference type="EMBL" id="ELR65804.1"/>
    </source>
</evidence>
<comment type="subcellular location">
    <subcellularLocation>
        <location evidence="1">Endomembrane system</location>
        <topology evidence="1">Multi-pass membrane protein</topology>
    </subcellularLocation>
</comment>